<comment type="subcellular location">
    <subcellularLocation>
        <location evidence="1 8">Nucleus</location>
    </subcellularLocation>
</comment>
<evidence type="ECO:0000256" key="2">
    <source>
        <dbReference type="ARBA" id="ARBA00006835"/>
    </source>
</evidence>
<dbReference type="InterPro" id="IPR036388">
    <property type="entry name" value="WH-like_DNA-bd_sf"/>
</dbReference>
<dbReference type="InterPro" id="IPR055207">
    <property type="entry name" value="POLR3C_WHD"/>
</dbReference>
<evidence type="ECO:0000256" key="3">
    <source>
        <dbReference type="ARBA" id="ARBA00011206"/>
    </source>
</evidence>
<protein>
    <recommendedName>
        <fullName evidence="4 8">DNA-directed RNA polymerase III subunit RPC3</fullName>
        <shortName evidence="8">RNA polymerase III subunit C3</shortName>
    </recommendedName>
</protein>
<dbReference type="Pfam" id="PF22536">
    <property type="entry name" value="WHD_POLR3C"/>
    <property type="match status" value="1"/>
</dbReference>
<dbReference type="InterPro" id="IPR039748">
    <property type="entry name" value="RPC3"/>
</dbReference>
<dbReference type="STRING" id="578462.A0A0L0SSJ0"/>
<evidence type="ECO:0000256" key="8">
    <source>
        <dbReference type="RuleBase" id="RU367076"/>
    </source>
</evidence>
<dbReference type="Gene3D" id="1.10.10.10">
    <property type="entry name" value="Winged helix-like DNA-binding domain superfamily/Winged helix DNA-binding domain"/>
    <property type="match status" value="3"/>
</dbReference>
<reference evidence="12" key="2">
    <citation type="submission" date="2009-11" db="EMBL/GenBank/DDBJ databases">
        <title>The Genome Sequence of Allomyces macrogynus strain ATCC 38327.</title>
        <authorList>
            <consortium name="The Broad Institute Genome Sequencing Platform"/>
            <person name="Russ C."/>
            <person name="Cuomo C."/>
            <person name="Shea T."/>
            <person name="Young S.K."/>
            <person name="Zeng Q."/>
            <person name="Koehrsen M."/>
            <person name="Haas B."/>
            <person name="Borodovsky M."/>
            <person name="Guigo R."/>
            <person name="Alvarado L."/>
            <person name="Berlin A."/>
            <person name="Borenstein D."/>
            <person name="Chen Z."/>
            <person name="Engels R."/>
            <person name="Freedman E."/>
            <person name="Gellesch M."/>
            <person name="Goldberg J."/>
            <person name="Griggs A."/>
            <person name="Gujja S."/>
            <person name="Heiman D."/>
            <person name="Hepburn T."/>
            <person name="Howarth C."/>
            <person name="Jen D."/>
            <person name="Larson L."/>
            <person name="Lewis B."/>
            <person name="Mehta T."/>
            <person name="Park D."/>
            <person name="Pearson M."/>
            <person name="Roberts A."/>
            <person name="Saif S."/>
            <person name="Shenoy N."/>
            <person name="Sisk P."/>
            <person name="Stolte C."/>
            <person name="Sykes S."/>
            <person name="Walk T."/>
            <person name="White J."/>
            <person name="Yandava C."/>
            <person name="Burger G."/>
            <person name="Gray M.W."/>
            <person name="Holland P.W.H."/>
            <person name="King N."/>
            <person name="Lang F.B.F."/>
            <person name="Roger A.J."/>
            <person name="Ruiz-Trillo I."/>
            <person name="Lander E."/>
            <person name="Nusbaum C."/>
        </authorList>
    </citation>
    <scope>NUCLEOTIDE SEQUENCE [LARGE SCALE GENOMIC DNA]</scope>
    <source>
        <strain evidence="12">ATCC 38327</strain>
    </source>
</reference>
<gene>
    <name evidence="11" type="ORF">AMAG_11136</name>
</gene>
<sequence>MAHVVRSVRDILTPHFGEQVMTVACSLALRGRQPLPPIVRHSKLPGSVVRMALLILIQHGLVVHFDQTERSGRIATYYTLLTDRVFLRLRFPRYIHAAKSMFKEEGHHIATAILLHGRLSLKDLLAHPDSVFLDSAKLRDTFVHMVHQRFLLGGDSKASLSKLDVQLHKESEQVAALGLMPSAKDMKQLQASREAQMQEELDNPVMVGMKRKPGTSSNEYGTKAYKAFDVDMDAKFTVNFARFDTYFLREAVITYTTVKINVTAGDLLRQIMTMIDTATLTASTSTTTHTVTPAQVAHQLPVTDLPMDYVEFQADLPQKVADYMDLLDGIDVLVKDTNKDVYAVASPTQLKTLLQQQYLVRHIESRFGKYAARIWRALHVKGGKLEEKQIATVTMLPVNEARSHCYALVQEGFLEMIPVAKSADRAPTRSFYVLALDHAKTARNVHAALHQATCNAAERLAIVSNVAETELGASLEARKRAARRQAVIHAMAGGEDPSAVEEVMVESDELDDVHEKYETAQAQLRAAILRMDRDLLLFE</sequence>
<comment type="function">
    <text evidence="8">DNA-dependent RNA polymerase catalyzes the transcription of DNA into RNA using the four ribonucleoside triphosphates as substrates. Specific core component of RNA polymerase III which synthesizes small RNAs, such as 5S rRNA and tRNAs.</text>
</comment>
<dbReference type="PANTHER" id="PTHR12949">
    <property type="entry name" value="RNA POLYMERASE III DNA DIRECTED -RELATED"/>
    <property type="match status" value="1"/>
</dbReference>
<feature type="domain" description="RNA polymerase III subunit RPC82-related helix-turn-helix" evidence="9">
    <location>
        <begin position="9"/>
        <end position="63"/>
    </location>
</feature>
<dbReference type="EMBL" id="GG745347">
    <property type="protein sequence ID" value="KNE65518.1"/>
    <property type="molecule type" value="Genomic_DNA"/>
</dbReference>
<keyword evidence="5 8" id="KW-0240">DNA-directed RNA polymerase</keyword>
<keyword evidence="7 8" id="KW-0539">Nucleus</keyword>
<comment type="similarity">
    <text evidence="2 8">Belongs to the RNA polymerase beta chain family.</text>
</comment>
<dbReference type="AlphaFoldDB" id="A0A0L0SSJ0"/>
<dbReference type="Pfam" id="PF08221">
    <property type="entry name" value="HTH_9"/>
    <property type="match status" value="1"/>
</dbReference>
<evidence type="ECO:0000256" key="1">
    <source>
        <dbReference type="ARBA" id="ARBA00004123"/>
    </source>
</evidence>
<evidence type="ECO:0000259" key="9">
    <source>
        <dbReference type="Pfam" id="PF08221"/>
    </source>
</evidence>
<dbReference type="GO" id="GO:0005666">
    <property type="term" value="C:RNA polymerase III complex"/>
    <property type="evidence" value="ECO:0007669"/>
    <property type="project" value="UniProtKB-UniRule"/>
</dbReference>
<dbReference type="InterPro" id="IPR036390">
    <property type="entry name" value="WH_DNA-bd_sf"/>
</dbReference>
<comment type="subunit">
    <text evidence="3 8">Component of the RNA polymerase III (Pol III) complex consisting of 17 subunits.</text>
</comment>
<organism evidence="11 12">
    <name type="scientific">Allomyces macrogynus (strain ATCC 38327)</name>
    <name type="common">Allomyces javanicus var. macrogynus</name>
    <dbReference type="NCBI Taxonomy" id="578462"/>
    <lineage>
        <taxon>Eukaryota</taxon>
        <taxon>Fungi</taxon>
        <taxon>Fungi incertae sedis</taxon>
        <taxon>Blastocladiomycota</taxon>
        <taxon>Blastocladiomycetes</taxon>
        <taxon>Blastocladiales</taxon>
        <taxon>Blastocladiaceae</taxon>
        <taxon>Allomyces</taxon>
    </lineage>
</organism>
<accession>A0A0L0SSJ0</accession>
<evidence type="ECO:0000313" key="12">
    <source>
        <dbReference type="Proteomes" id="UP000054350"/>
    </source>
</evidence>
<dbReference type="OrthoDB" id="272392at2759"/>
<dbReference type="SUPFAM" id="SSF46785">
    <property type="entry name" value="Winged helix' DNA-binding domain"/>
    <property type="match status" value="1"/>
</dbReference>
<evidence type="ECO:0000256" key="7">
    <source>
        <dbReference type="ARBA" id="ARBA00023242"/>
    </source>
</evidence>
<name>A0A0L0SSJ0_ALLM3</name>
<keyword evidence="12" id="KW-1185">Reference proteome</keyword>
<dbReference type="GO" id="GO:0003697">
    <property type="term" value="F:single-stranded DNA binding"/>
    <property type="evidence" value="ECO:0007669"/>
    <property type="project" value="UniProtKB-UniRule"/>
</dbReference>
<keyword evidence="6 8" id="KW-0804">Transcription</keyword>
<feature type="domain" description="DNA-directed RNA polymerase III subunit RPC3 winged-helix" evidence="10">
    <location>
        <begin position="363"/>
        <end position="434"/>
    </location>
</feature>
<dbReference type="InterPro" id="IPR013197">
    <property type="entry name" value="RNA_pol_III_RPC82-rel_HTH"/>
</dbReference>
<evidence type="ECO:0000256" key="4">
    <source>
        <dbReference type="ARBA" id="ARBA00016689"/>
    </source>
</evidence>
<evidence type="ECO:0000256" key="6">
    <source>
        <dbReference type="ARBA" id="ARBA00023163"/>
    </source>
</evidence>
<reference evidence="11 12" key="1">
    <citation type="submission" date="2009-11" db="EMBL/GenBank/DDBJ databases">
        <title>Annotation of Allomyces macrogynus ATCC 38327.</title>
        <authorList>
            <consortium name="The Broad Institute Genome Sequencing Platform"/>
            <person name="Russ C."/>
            <person name="Cuomo C."/>
            <person name="Burger G."/>
            <person name="Gray M.W."/>
            <person name="Holland P.W.H."/>
            <person name="King N."/>
            <person name="Lang F.B.F."/>
            <person name="Roger A.J."/>
            <person name="Ruiz-Trillo I."/>
            <person name="Young S.K."/>
            <person name="Zeng Q."/>
            <person name="Gargeya S."/>
            <person name="Fitzgerald M."/>
            <person name="Haas B."/>
            <person name="Abouelleil A."/>
            <person name="Alvarado L."/>
            <person name="Arachchi H.M."/>
            <person name="Berlin A."/>
            <person name="Chapman S.B."/>
            <person name="Gearin G."/>
            <person name="Goldberg J."/>
            <person name="Griggs A."/>
            <person name="Gujja S."/>
            <person name="Hansen M."/>
            <person name="Heiman D."/>
            <person name="Howarth C."/>
            <person name="Larimer J."/>
            <person name="Lui A."/>
            <person name="MacDonald P.J.P."/>
            <person name="McCowen C."/>
            <person name="Montmayeur A."/>
            <person name="Murphy C."/>
            <person name="Neiman D."/>
            <person name="Pearson M."/>
            <person name="Priest M."/>
            <person name="Roberts A."/>
            <person name="Saif S."/>
            <person name="Shea T."/>
            <person name="Sisk P."/>
            <person name="Stolte C."/>
            <person name="Sykes S."/>
            <person name="Wortman J."/>
            <person name="Nusbaum C."/>
            <person name="Birren B."/>
        </authorList>
    </citation>
    <scope>NUCLEOTIDE SEQUENCE [LARGE SCALE GENOMIC DNA]</scope>
    <source>
        <strain evidence="11 12">ATCC 38327</strain>
    </source>
</reference>
<dbReference type="Proteomes" id="UP000054350">
    <property type="component" value="Unassembled WGS sequence"/>
</dbReference>
<evidence type="ECO:0000259" key="10">
    <source>
        <dbReference type="Pfam" id="PF22536"/>
    </source>
</evidence>
<dbReference type="OMA" id="LTHEKDS"/>
<dbReference type="PANTHER" id="PTHR12949:SF0">
    <property type="entry name" value="DNA-DIRECTED RNA POLYMERASE III SUBUNIT RPC3"/>
    <property type="match status" value="1"/>
</dbReference>
<evidence type="ECO:0000313" key="11">
    <source>
        <dbReference type="EMBL" id="KNE65518.1"/>
    </source>
</evidence>
<evidence type="ECO:0000256" key="5">
    <source>
        <dbReference type="ARBA" id="ARBA00022478"/>
    </source>
</evidence>
<proteinExistence type="inferred from homology"/>
<dbReference type="VEuPathDB" id="FungiDB:AMAG_11136"/>
<dbReference type="eggNOG" id="KOG2587">
    <property type="taxonomic scope" value="Eukaryota"/>
</dbReference>